<evidence type="ECO:0000313" key="2">
    <source>
        <dbReference type="Proteomes" id="UP000228948"/>
    </source>
</evidence>
<dbReference type="KEGG" id="rbg:BG454_15935"/>
<keyword evidence="1" id="KW-0808">Transferase</keyword>
<dbReference type="Proteomes" id="UP000228948">
    <property type="component" value="Chromosome"/>
</dbReference>
<protein>
    <submittedName>
        <fullName evidence="1">Glycosyl transferase family 1</fullName>
    </submittedName>
</protein>
<organism evidence="1 2">
    <name type="scientific">Roseinatronobacter bogoriensis subsp. barguzinensis</name>
    <dbReference type="NCBI Taxonomy" id="441209"/>
    <lineage>
        <taxon>Bacteria</taxon>
        <taxon>Pseudomonadati</taxon>
        <taxon>Pseudomonadota</taxon>
        <taxon>Alphaproteobacteria</taxon>
        <taxon>Rhodobacterales</taxon>
        <taxon>Paracoccaceae</taxon>
        <taxon>Roseinatronobacter</taxon>
    </lineage>
</organism>
<dbReference type="RefSeq" id="WP_071481567.1">
    <property type="nucleotide sequence ID" value="NZ_CP024899.1"/>
</dbReference>
<accession>A0A2K8KCI1</accession>
<dbReference type="AlphaFoldDB" id="A0A2K8KCI1"/>
<gene>
    <name evidence="1" type="ORF">BG454_15935</name>
</gene>
<proteinExistence type="predicted"/>
<dbReference type="OrthoDB" id="7973140at2"/>
<dbReference type="EMBL" id="CP024899">
    <property type="protein sequence ID" value="ATX67124.1"/>
    <property type="molecule type" value="Genomic_DNA"/>
</dbReference>
<keyword evidence="2" id="KW-1185">Reference proteome</keyword>
<reference evidence="1 2" key="1">
    <citation type="submission" date="2017-11" db="EMBL/GenBank/DDBJ databases">
        <title>Revised Sequence and Annotation of the Rhodobaca barguzinensis strain alga05 Genome.</title>
        <authorList>
            <person name="Kopejtka K."/>
            <person name="Tomasch J.M."/>
            <person name="Bunk B."/>
            <person name="Koblizek M."/>
        </authorList>
    </citation>
    <scope>NUCLEOTIDE SEQUENCE [LARGE SCALE GENOMIC DNA]</scope>
    <source>
        <strain evidence="2">alga05</strain>
    </source>
</reference>
<sequence>MEIGYLVHDLSDPAIKRRVTMLTAGGARVALAGLSRSATGREGFANALVLGQSADGKLAQRARQIAHIVARQRSRLLAHLGQPNVLIARNLEMLAVAVSLLPRFRTRPRLVFECLDIHRLLTDPGAAGLVLRFVERRLAPHVDLVLTSSPAFVTHHLGAVFGDRIAIVENRVLELGRPALGAKSLAPMPPHVMPRPPWRIGWFGALRCKQSLDILTEAARLAQGKLEVVIRGRPSPAVFEDFPALIRGHAHMRFEGQYDSDDLGQHYAGVHFAWGVDFYEAGANSDWLLPNRLYESVHYGSVLIARMNCEVGRFLVRHNIGVPLSDLSAEAVAHKFSSVRAEDYRDLVLRQRRLPRSMWMADQSDCVDLVRLLANVPDHNQKLGVMR</sequence>
<dbReference type="STRING" id="441209.GCA_001870665_02969"/>
<evidence type="ECO:0000313" key="1">
    <source>
        <dbReference type="EMBL" id="ATX67124.1"/>
    </source>
</evidence>
<name>A0A2K8KCI1_9RHOB</name>
<dbReference type="GO" id="GO:0016740">
    <property type="term" value="F:transferase activity"/>
    <property type="evidence" value="ECO:0007669"/>
    <property type="project" value="UniProtKB-KW"/>
</dbReference>
<dbReference type="SUPFAM" id="SSF53756">
    <property type="entry name" value="UDP-Glycosyltransferase/glycogen phosphorylase"/>
    <property type="match status" value="1"/>
</dbReference>